<name>A0AAD5QFS5_PARTN</name>
<gene>
    <name evidence="1" type="ORF">KIN20_005260</name>
</gene>
<keyword evidence="2" id="KW-1185">Reference proteome</keyword>
<evidence type="ECO:0000313" key="2">
    <source>
        <dbReference type="Proteomes" id="UP001196413"/>
    </source>
</evidence>
<organism evidence="1 2">
    <name type="scientific">Parelaphostrongylus tenuis</name>
    <name type="common">Meningeal worm</name>
    <dbReference type="NCBI Taxonomy" id="148309"/>
    <lineage>
        <taxon>Eukaryota</taxon>
        <taxon>Metazoa</taxon>
        <taxon>Ecdysozoa</taxon>
        <taxon>Nematoda</taxon>
        <taxon>Chromadorea</taxon>
        <taxon>Rhabditida</taxon>
        <taxon>Rhabditina</taxon>
        <taxon>Rhabditomorpha</taxon>
        <taxon>Strongyloidea</taxon>
        <taxon>Metastrongylidae</taxon>
        <taxon>Parelaphostrongylus</taxon>
    </lineage>
</organism>
<dbReference type="Proteomes" id="UP001196413">
    <property type="component" value="Unassembled WGS sequence"/>
</dbReference>
<protein>
    <submittedName>
        <fullName evidence="1">Uncharacterized protein</fullName>
    </submittedName>
</protein>
<evidence type="ECO:0000313" key="1">
    <source>
        <dbReference type="EMBL" id="KAJ1349662.1"/>
    </source>
</evidence>
<proteinExistence type="predicted"/>
<accession>A0AAD5QFS5</accession>
<reference evidence="1" key="1">
    <citation type="submission" date="2021-06" db="EMBL/GenBank/DDBJ databases">
        <title>Parelaphostrongylus tenuis whole genome reference sequence.</title>
        <authorList>
            <person name="Garwood T.J."/>
            <person name="Larsen P.A."/>
            <person name="Fountain-Jones N.M."/>
            <person name="Garbe J.R."/>
            <person name="Macchietto M.G."/>
            <person name="Kania S.A."/>
            <person name="Gerhold R.W."/>
            <person name="Richards J.E."/>
            <person name="Wolf T.M."/>
        </authorList>
    </citation>
    <scope>NUCLEOTIDE SEQUENCE</scope>
    <source>
        <strain evidence="1">MNPRO001-30</strain>
        <tissue evidence="1">Meninges</tissue>
    </source>
</reference>
<dbReference type="AlphaFoldDB" id="A0AAD5QFS5"/>
<dbReference type="EMBL" id="JAHQIW010000708">
    <property type="protein sequence ID" value="KAJ1349662.1"/>
    <property type="molecule type" value="Genomic_DNA"/>
</dbReference>
<sequence length="58" mass="6681">MRFIEDDQNSLKDSSVQTEKDDLVDHVKILTDEAWTGMGLSAVEHIDRVLDEIEHLDK</sequence>
<comment type="caution">
    <text evidence="1">The sequence shown here is derived from an EMBL/GenBank/DDBJ whole genome shotgun (WGS) entry which is preliminary data.</text>
</comment>